<dbReference type="GeneID" id="15806433"/>
<reference evidence="2 3" key="1">
    <citation type="journal article" date="2012" name="BMC Genomics">
        <title>Comparative genomic analysis and phylogenetic position of Theileria equi.</title>
        <authorList>
            <person name="Kappmeyer L.S."/>
            <person name="Thiagarajan M."/>
            <person name="Herndon D.R."/>
            <person name="Ramsay J.D."/>
            <person name="Caler E."/>
            <person name="Djikeng A."/>
            <person name="Gillespie J.J."/>
            <person name="Lau A.O."/>
            <person name="Roalson E.H."/>
            <person name="Silva J.C."/>
            <person name="Silva M.G."/>
            <person name="Suarez C.E."/>
            <person name="Ueti M.W."/>
            <person name="Nene V.M."/>
            <person name="Mealey R.H."/>
            <person name="Knowles D.P."/>
            <person name="Brayton K.A."/>
        </authorList>
    </citation>
    <scope>NUCLEOTIDE SEQUENCE [LARGE SCALE GENOMIC DNA]</scope>
    <source>
        <strain evidence="2 3">WA</strain>
    </source>
</reference>
<accession>L0B1T0</accession>
<protein>
    <submittedName>
        <fullName evidence="2">Uncharacterized protein</fullName>
    </submittedName>
</protein>
<dbReference type="AlphaFoldDB" id="L0B1T0"/>
<feature type="region of interest" description="Disordered" evidence="1">
    <location>
        <begin position="614"/>
        <end position="670"/>
    </location>
</feature>
<dbReference type="EMBL" id="CP001670">
    <property type="protein sequence ID" value="AFZ81428.1"/>
    <property type="molecule type" value="Genomic_DNA"/>
</dbReference>
<evidence type="ECO:0000256" key="1">
    <source>
        <dbReference type="SAM" id="MobiDB-lite"/>
    </source>
</evidence>
<feature type="region of interest" description="Disordered" evidence="1">
    <location>
        <begin position="331"/>
        <end position="383"/>
    </location>
</feature>
<feature type="compositionally biased region" description="Polar residues" evidence="1">
    <location>
        <begin position="332"/>
        <end position="342"/>
    </location>
</feature>
<name>L0B1T0_THEEQ</name>
<sequence>MVENDLLGNNLYKVLYGPLDHVYFISLQSKPSKSLVLYDDNYHQIYKIDVSSVTGFQRRSIQKDSWTDAREGSEKSAFAKYIFEIFFGTNNPLTFTFLEYEYCDAFCKNIELTFGVQVYNYGSLNLVALKERREDVKRESLQNEDDRLFVARRNTPHDFFKVAGIDSEGHSEPPATFSSKYPVIIEGTMEEGTFLSYRNIKTATLSPFTVYKVEWYLSKSKGSDEEFIEELFSTDDTFYLKEFMIGHYVMVKVYKAIKTYNTRNFVFSTSIKGPVVLSNYLAHNVLVNSVKDTVTHNVLMTVLHLRRLCKLNPPADYSESTVSELIKKSIQTKRSGSVQKQTDAPKHIERNPESVPSSETKGTTSAHSTSTIQSSESNNCNVRFTSSRGRLTHVKIENVTFDDSSAIDTHEADGNTFTERDDSNVTEHSDNNENPENEKHTDEKKPVTVRLNRDHSKQLDVPVAEPINEGKNKHIYDPMNAECNDTEIGDEDVENDSKPIVDPEPVPEVIQETPKASGMNKNTDEPPKGKLLGFLRSGKEKIRQMAQRNVNSKEQENRDKIPTAGNESQKTAEAPGLFSKIKEKIKSKGDLKEKLKEKVDKCVTKVTEVGKRVKERKARTGKNTKYDQPKDDALNVTRQREQTLAKNDLKKADDIPGENDEKKSTSTPESYDKELLSIELQICFKELILTFEEVKFTIPWNNLNVDKSDNLSTNPDPTMQQQLDTALFVIVKTREPGDAITQESKIELFSQSTFQRNVLYHSMLFNKHRGSHYSMDKCERELQQGFYAGIKKAYIKACKSTHEL</sequence>
<proteinExistence type="predicted"/>
<dbReference type="VEuPathDB" id="PiroplasmaDB:BEWA_008380"/>
<feature type="region of interest" description="Disordered" evidence="1">
    <location>
        <begin position="406"/>
        <end position="452"/>
    </location>
</feature>
<dbReference type="eggNOG" id="ENOG502STBJ">
    <property type="taxonomic scope" value="Eukaryota"/>
</dbReference>
<dbReference type="RefSeq" id="XP_004831094.1">
    <property type="nucleotide sequence ID" value="XM_004831037.1"/>
</dbReference>
<dbReference type="KEGG" id="beq:BEWA_008380"/>
<feature type="compositionally biased region" description="Basic and acidic residues" evidence="1">
    <location>
        <begin position="343"/>
        <end position="352"/>
    </location>
</feature>
<feature type="compositionally biased region" description="Basic and acidic residues" evidence="1">
    <location>
        <begin position="624"/>
        <end position="670"/>
    </location>
</feature>
<gene>
    <name evidence="2" type="ORF">BEWA_008380</name>
</gene>
<feature type="compositionally biased region" description="Basic and acidic residues" evidence="1">
    <location>
        <begin position="551"/>
        <end position="561"/>
    </location>
</feature>
<dbReference type="OrthoDB" id="365655at2759"/>
<evidence type="ECO:0000313" key="3">
    <source>
        <dbReference type="Proteomes" id="UP000031512"/>
    </source>
</evidence>
<keyword evidence="3" id="KW-1185">Reference proteome</keyword>
<feature type="compositionally biased region" description="Basic and acidic residues" evidence="1">
    <location>
        <begin position="408"/>
        <end position="452"/>
    </location>
</feature>
<organism evidence="2 3">
    <name type="scientific">Theileria equi strain WA</name>
    <dbReference type="NCBI Taxonomy" id="1537102"/>
    <lineage>
        <taxon>Eukaryota</taxon>
        <taxon>Sar</taxon>
        <taxon>Alveolata</taxon>
        <taxon>Apicomplexa</taxon>
        <taxon>Aconoidasida</taxon>
        <taxon>Piroplasmida</taxon>
        <taxon>Theileriidae</taxon>
        <taxon>Theileria</taxon>
    </lineage>
</organism>
<dbReference type="Proteomes" id="UP000031512">
    <property type="component" value="Chromosome 3"/>
</dbReference>
<feature type="compositionally biased region" description="Polar residues" evidence="1">
    <location>
        <begin position="354"/>
        <end position="383"/>
    </location>
</feature>
<feature type="region of interest" description="Disordered" evidence="1">
    <location>
        <begin position="539"/>
        <end position="579"/>
    </location>
</feature>
<evidence type="ECO:0000313" key="2">
    <source>
        <dbReference type="EMBL" id="AFZ81428.1"/>
    </source>
</evidence>